<keyword evidence="1" id="KW-0812">Transmembrane</keyword>
<evidence type="ECO:0000256" key="1">
    <source>
        <dbReference type="SAM" id="Phobius"/>
    </source>
</evidence>
<evidence type="ECO:0000313" key="3">
    <source>
        <dbReference type="Proteomes" id="UP001428341"/>
    </source>
</evidence>
<keyword evidence="1" id="KW-0472">Membrane</keyword>
<name>A0AAP0MCJ3_9ROSI</name>
<dbReference type="EMBL" id="JBCGBO010000005">
    <property type="protein sequence ID" value="KAK9200260.1"/>
    <property type="molecule type" value="Genomic_DNA"/>
</dbReference>
<keyword evidence="1" id="KW-1133">Transmembrane helix</keyword>
<gene>
    <name evidence="2" type="ORF">WN944_015457</name>
</gene>
<reference evidence="2 3" key="1">
    <citation type="submission" date="2024-05" db="EMBL/GenBank/DDBJ databases">
        <title>Haplotype-resolved chromosome-level genome assembly of Huyou (Citrus changshanensis).</title>
        <authorList>
            <person name="Miao C."/>
            <person name="Chen W."/>
            <person name="Wu Y."/>
            <person name="Wang L."/>
            <person name="Zhao S."/>
            <person name="Grierson D."/>
            <person name="Xu C."/>
            <person name="Chen K."/>
        </authorList>
    </citation>
    <scope>NUCLEOTIDE SEQUENCE [LARGE SCALE GENOMIC DNA]</scope>
    <source>
        <strain evidence="2">01-14</strain>
        <tissue evidence="2">Leaf</tissue>
    </source>
</reference>
<keyword evidence="3" id="KW-1185">Reference proteome</keyword>
<protein>
    <submittedName>
        <fullName evidence="2">Uncharacterized protein</fullName>
    </submittedName>
</protein>
<evidence type="ECO:0000313" key="2">
    <source>
        <dbReference type="EMBL" id="KAK9200260.1"/>
    </source>
</evidence>
<dbReference type="AlphaFoldDB" id="A0AAP0MCJ3"/>
<proteinExistence type="predicted"/>
<comment type="caution">
    <text evidence="2">The sequence shown here is derived from an EMBL/GenBank/DDBJ whole genome shotgun (WGS) entry which is preliminary data.</text>
</comment>
<dbReference type="Proteomes" id="UP001428341">
    <property type="component" value="Unassembled WGS sequence"/>
</dbReference>
<organism evidence="2 3">
    <name type="scientific">Citrus x changshan-huyou</name>
    <dbReference type="NCBI Taxonomy" id="2935761"/>
    <lineage>
        <taxon>Eukaryota</taxon>
        <taxon>Viridiplantae</taxon>
        <taxon>Streptophyta</taxon>
        <taxon>Embryophyta</taxon>
        <taxon>Tracheophyta</taxon>
        <taxon>Spermatophyta</taxon>
        <taxon>Magnoliopsida</taxon>
        <taxon>eudicotyledons</taxon>
        <taxon>Gunneridae</taxon>
        <taxon>Pentapetalae</taxon>
        <taxon>rosids</taxon>
        <taxon>malvids</taxon>
        <taxon>Sapindales</taxon>
        <taxon>Rutaceae</taxon>
        <taxon>Aurantioideae</taxon>
        <taxon>Citrus</taxon>
    </lineage>
</organism>
<sequence>MVYLRRPRKLITSVCLLCDQPCTDETVEHLFLSCPFAQCIREFIFAFLTELLDVIIAIEKAYVRRWLHIWIGSDSLLIIFHLKKIGFHILGLSFIVGIIVLSLYLPFKFGFLMCSFKKFYRTSEALCHNLMVRGGSSFNCFYFGECGSQLF</sequence>
<accession>A0AAP0MCJ3</accession>
<feature type="transmembrane region" description="Helical" evidence="1">
    <location>
        <begin position="88"/>
        <end position="107"/>
    </location>
</feature>